<gene>
    <name evidence="2" type="ORF">THAOC_19782</name>
</gene>
<reference evidence="2 3" key="1">
    <citation type="journal article" date="2012" name="Genome Biol.">
        <title>Genome and low-iron response of an oceanic diatom adapted to chronic iron limitation.</title>
        <authorList>
            <person name="Lommer M."/>
            <person name="Specht M."/>
            <person name="Roy A.S."/>
            <person name="Kraemer L."/>
            <person name="Andreson R."/>
            <person name="Gutowska M.A."/>
            <person name="Wolf J."/>
            <person name="Bergner S.V."/>
            <person name="Schilhabel M.B."/>
            <person name="Klostermeier U.C."/>
            <person name="Beiko R.G."/>
            <person name="Rosenstiel P."/>
            <person name="Hippler M."/>
            <person name="Laroche J."/>
        </authorList>
    </citation>
    <scope>NUCLEOTIDE SEQUENCE [LARGE SCALE GENOMIC DNA]</scope>
    <source>
        <strain evidence="2 3">CCMP1005</strain>
    </source>
</reference>
<feature type="compositionally biased region" description="Low complexity" evidence="1">
    <location>
        <begin position="102"/>
        <end position="119"/>
    </location>
</feature>
<accession>K0S3T9</accession>
<feature type="compositionally biased region" description="Basic and acidic residues" evidence="1">
    <location>
        <begin position="63"/>
        <end position="79"/>
    </location>
</feature>
<evidence type="ECO:0000313" key="3">
    <source>
        <dbReference type="Proteomes" id="UP000266841"/>
    </source>
</evidence>
<name>K0S3T9_THAOC</name>
<feature type="compositionally biased region" description="Polar residues" evidence="1">
    <location>
        <begin position="30"/>
        <end position="43"/>
    </location>
</feature>
<dbReference type="AlphaFoldDB" id="K0S3T9"/>
<feature type="compositionally biased region" description="Basic and acidic residues" evidence="1">
    <location>
        <begin position="274"/>
        <end position="313"/>
    </location>
</feature>
<keyword evidence="3" id="KW-1185">Reference proteome</keyword>
<feature type="region of interest" description="Disordered" evidence="1">
    <location>
        <begin position="1"/>
        <end position="331"/>
    </location>
</feature>
<feature type="compositionally biased region" description="Basic and acidic residues" evidence="1">
    <location>
        <begin position="7"/>
        <end position="26"/>
    </location>
</feature>
<dbReference type="Proteomes" id="UP000266841">
    <property type="component" value="Unassembled WGS sequence"/>
</dbReference>
<feature type="compositionally biased region" description="Low complexity" evidence="1">
    <location>
        <begin position="187"/>
        <end position="212"/>
    </location>
</feature>
<dbReference type="EMBL" id="AGNL01021963">
    <property type="protein sequence ID" value="EJK59940.1"/>
    <property type="molecule type" value="Genomic_DNA"/>
</dbReference>
<organism evidence="2 3">
    <name type="scientific">Thalassiosira oceanica</name>
    <name type="common">Marine diatom</name>
    <dbReference type="NCBI Taxonomy" id="159749"/>
    <lineage>
        <taxon>Eukaryota</taxon>
        <taxon>Sar</taxon>
        <taxon>Stramenopiles</taxon>
        <taxon>Ochrophyta</taxon>
        <taxon>Bacillariophyta</taxon>
        <taxon>Coscinodiscophyceae</taxon>
        <taxon>Thalassiosirophycidae</taxon>
        <taxon>Thalassiosirales</taxon>
        <taxon>Thalassiosiraceae</taxon>
        <taxon>Thalassiosira</taxon>
    </lineage>
</organism>
<feature type="compositionally biased region" description="Basic and acidic residues" evidence="1">
    <location>
        <begin position="221"/>
        <end position="237"/>
    </location>
</feature>
<evidence type="ECO:0000313" key="2">
    <source>
        <dbReference type="EMBL" id="EJK59940.1"/>
    </source>
</evidence>
<sequence length="1033" mass="116254">MKRFFKSKVDAVAEASHRTFSHDSSRSQRKPASSPRQSDTSHVSATSSRGSNSTTSTSGAGELRMEDTDRPAKKTDGFENRLAAKLSGGGGRTYQPSGSHVSATSSRGSNSTTSTSGAGELRMEDSDRPVKRTDDFENRLAAKLSGGGGRTYQPRGPPPVAASGAVSGRSQEERDRLMKQQIKQQRSASDGKPSSAAGASSFAYSSAGNSSSFERLSGLTQEERDKQTKEIIKRQREAGNATRPGASSINSTESGGGGDSRKPPGGTRCSSKSADVEARKRRLEERRRQLEEEARQLEMEEYDEFKQEEKTPEGDDNDDDMGSLSQDLARRPIGRTTMVHQNLLEMHMQQFSAINDQTATLGPNSLVSIDEDVVEEYENLDASDGALEAIKRTANQLNSHSSLAAFERVERKKNQGRRESKRQSITSVKIEAWHNKYNLRRALQLAERSPHMEWLSSFYRCDPRWQIGKFFDEVAREGGEAPMDEDLAASPLACLFNKASVFTVWRPTSGEAIKNMMLGIATGKGLDIKGKSAKKGHISSYVPFIQIFEEQHKERVRAMIKDGRTVRVFYQSEEARSEAYEMLSDIRGFMLFAAEDAMRVLSDEYADEAEQELAMKHLMYDDTNLSVVKVDTYLNAKPPSFGLCITERLFWESYVMMQDCSRDRGTEWDIGRKSEPAYMEMNFKAVRHAPEPGEPRAVVYQYSKTHPMEPRTLLMAYEEYGKVKPVVSDFDCFLLGSRGVRYKDPIPEEQVELLKWSLKNIGETLDERAKTQSKEGWMEGWFKVTRQAALKGYFPKTPKYGNGDPKSYEIFEVAASRLQDTGCVRHGAECFNWWFPQDIDDELLVVSDTLDLPGGVKWMYVNPTQLQEILLEKIDEGFSFPINPKWVLCDPGWRRVYDKLLASRKANVQDSLDCWFPPGTGIREEIDRIYKNHPYGLEGVCNYTVYASEKNKGTEYRDLAENELEIAATVGRCWMKVRQAVIWIGYLHTIRREIEAKKKKKSSTRGRCGDISEIDLGGLNMDILNTDMDIIDN</sequence>
<dbReference type="eggNOG" id="ENOG502T9WU">
    <property type="taxonomic scope" value="Eukaryota"/>
</dbReference>
<feature type="compositionally biased region" description="Basic and acidic residues" evidence="1">
    <location>
        <begin position="121"/>
        <end position="140"/>
    </location>
</feature>
<dbReference type="OrthoDB" id="48146at2759"/>
<feature type="compositionally biased region" description="Low complexity" evidence="1">
    <location>
        <begin position="44"/>
        <end position="61"/>
    </location>
</feature>
<proteinExistence type="predicted"/>
<protein>
    <submittedName>
        <fullName evidence="2">Uncharacterized protein</fullName>
    </submittedName>
</protein>
<comment type="caution">
    <text evidence="2">The sequence shown here is derived from an EMBL/GenBank/DDBJ whole genome shotgun (WGS) entry which is preliminary data.</text>
</comment>
<evidence type="ECO:0000256" key="1">
    <source>
        <dbReference type="SAM" id="MobiDB-lite"/>
    </source>
</evidence>